<dbReference type="AlphaFoldDB" id="A0A426ZQ57"/>
<dbReference type="EMBL" id="AMZH03005567">
    <property type="protein sequence ID" value="RRT66080.1"/>
    <property type="molecule type" value="Genomic_DNA"/>
</dbReference>
<evidence type="ECO:0000313" key="1">
    <source>
        <dbReference type="EMBL" id="RRT66080.1"/>
    </source>
</evidence>
<sequence>MPKLVSGAVEKIFESEDPPALARRSAFIPMDAGVAVRDFLMAIASSAISDVCQVRREGARDVALSGSRATGTTRDVDATFKISGDCTTHEPPWLEGADVALGVW</sequence>
<gene>
    <name evidence="1" type="ORF">B296_00027099</name>
</gene>
<reference evidence="1 2" key="1">
    <citation type="journal article" date="2014" name="Agronomy (Basel)">
        <title>A Draft Genome Sequence for Ensete ventricosum, the Drought-Tolerant Tree Against Hunger.</title>
        <authorList>
            <person name="Harrison J."/>
            <person name="Moore K.A."/>
            <person name="Paszkiewicz K."/>
            <person name="Jones T."/>
            <person name="Grant M."/>
            <person name="Ambacheew D."/>
            <person name="Muzemil S."/>
            <person name="Studholme D.J."/>
        </authorList>
    </citation>
    <scope>NUCLEOTIDE SEQUENCE [LARGE SCALE GENOMIC DNA]</scope>
</reference>
<accession>A0A426ZQ57</accession>
<comment type="caution">
    <text evidence="1">The sequence shown here is derived from an EMBL/GenBank/DDBJ whole genome shotgun (WGS) entry which is preliminary data.</text>
</comment>
<proteinExistence type="predicted"/>
<protein>
    <submittedName>
        <fullName evidence="1">Uncharacterized protein</fullName>
    </submittedName>
</protein>
<name>A0A426ZQ57_ENSVE</name>
<evidence type="ECO:0000313" key="2">
    <source>
        <dbReference type="Proteomes" id="UP000287651"/>
    </source>
</evidence>
<dbReference type="Proteomes" id="UP000287651">
    <property type="component" value="Unassembled WGS sequence"/>
</dbReference>
<organism evidence="1 2">
    <name type="scientific">Ensete ventricosum</name>
    <name type="common">Abyssinian banana</name>
    <name type="synonym">Musa ensete</name>
    <dbReference type="NCBI Taxonomy" id="4639"/>
    <lineage>
        <taxon>Eukaryota</taxon>
        <taxon>Viridiplantae</taxon>
        <taxon>Streptophyta</taxon>
        <taxon>Embryophyta</taxon>
        <taxon>Tracheophyta</taxon>
        <taxon>Spermatophyta</taxon>
        <taxon>Magnoliopsida</taxon>
        <taxon>Liliopsida</taxon>
        <taxon>Zingiberales</taxon>
        <taxon>Musaceae</taxon>
        <taxon>Ensete</taxon>
    </lineage>
</organism>